<gene>
    <name evidence="3" type="primary">CSON010461</name>
</gene>
<feature type="region of interest" description="Disordered" evidence="1">
    <location>
        <begin position="183"/>
        <end position="246"/>
    </location>
</feature>
<protein>
    <submittedName>
        <fullName evidence="3">CSON010461 protein</fullName>
    </submittedName>
</protein>
<feature type="compositionally biased region" description="Basic and acidic residues" evidence="1">
    <location>
        <begin position="40"/>
        <end position="58"/>
    </location>
</feature>
<dbReference type="PANTHER" id="PTHR21315:SF2">
    <property type="entry name" value="APRATAXIN AND PNK-LIKE FACTOR"/>
    <property type="match status" value="1"/>
</dbReference>
<dbReference type="GO" id="GO:0003906">
    <property type="term" value="F:DNA-(apurinic or apyrimidinic site) endonuclease activity"/>
    <property type="evidence" value="ECO:0007669"/>
    <property type="project" value="InterPro"/>
</dbReference>
<feature type="compositionally biased region" description="Polar residues" evidence="1">
    <location>
        <begin position="196"/>
        <end position="206"/>
    </location>
</feature>
<dbReference type="PANTHER" id="PTHR21315">
    <property type="entry name" value="APRATAXIN AND PNK-LIKE FACTOR-RELATED"/>
    <property type="match status" value="1"/>
</dbReference>
<dbReference type="VEuPathDB" id="VectorBase:CSON010461"/>
<dbReference type="Gene3D" id="2.60.200.20">
    <property type="match status" value="1"/>
</dbReference>
<dbReference type="GO" id="GO:0005634">
    <property type="term" value="C:nucleus"/>
    <property type="evidence" value="ECO:0007669"/>
    <property type="project" value="TreeGrafter"/>
</dbReference>
<feature type="region of interest" description="Disordered" evidence="1">
    <location>
        <begin position="40"/>
        <end position="67"/>
    </location>
</feature>
<accession>A0A336LHW4</accession>
<feature type="compositionally biased region" description="Low complexity" evidence="1">
    <location>
        <begin position="231"/>
        <end position="242"/>
    </location>
</feature>
<evidence type="ECO:0000313" key="3">
    <source>
        <dbReference type="EMBL" id="SSX16285.1"/>
    </source>
</evidence>
<reference evidence="4" key="2">
    <citation type="submission" date="2018-07" db="EMBL/GenBank/DDBJ databases">
        <authorList>
            <person name="Quirk P.G."/>
            <person name="Krulwich T.A."/>
        </authorList>
    </citation>
    <scope>NUCLEOTIDE SEQUENCE</scope>
</reference>
<dbReference type="GO" id="GO:0006302">
    <property type="term" value="P:double-strand break repair"/>
    <property type="evidence" value="ECO:0007669"/>
    <property type="project" value="InterPro"/>
</dbReference>
<feature type="compositionally biased region" description="Polar residues" evidence="1">
    <location>
        <begin position="214"/>
        <end position="224"/>
    </location>
</feature>
<dbReference type="GO" id="GO:0035861">
    <property type="term" value="C:site of double-strand break"/>
    <property type="evidence" value="ECO:0007669"/>
    <property type="project" value="TreeGrafter"/>
</dbReference>
<dbReference type="EMBL" id="UFQT01004258">
    <property type="protein sequence ID" value="SSX35605.1"/>
    <property type="molecule type" value="Genomic_DNA"/>
</dbReference>
<evidence type="ECO:0000259" key="2">
    <source>
        <dbReference type="Pfam" id="PF10283"/>
    </source>
</evidence>
<dbReference type="InterPro" id="IPR019406">
    <property type="entry name" value="APLF_PBZ"/>
</dbReference>
<dbReference type="EMBL" id="UFQS01004258">
    <property type="protein sequence ID" value="SSX16285.1"/>
    <property type="molecule type" value="Genomic_DNA"/>
</dbReference>
<dbReference type="Pfam" id="PF10283">
    <property type="entry name" value="zf-CCHH"/>
    <property type="match status" value="1"/>
</dbReference>
<dbReference type="AlphaFoldDB" id="A0A336LHW4"/>
<evidence type="ECO:0000256" key="1">
    <source>
        <dbReference type="SAM" id="MobiDB-lite"/>
    </source>
</evidence>
<organism evidence="3">
    <name type="scientific">Culicoides sonorensis</name>
    <name type="common">Biting midge</name>
    <dbReference type="NCBI Taxonomy" id="179676"/>
    <lineage>
        <taxon>Eukaryota</taxon>
        <taxon>Metazoa</taxon>
        <taxon>Ecdysozoa</taxon>
        <taxon>Arthropoda</taxon>
        <taxon>Hexapoda</taxon>
        <taxon>Insecta</taxon>
        <taxon>Pterygota</taxon>
        <taxon>Neoptera</taxon>
        <taxon>Endopterygota</taxon>
        <taxon>Diptera</taxon>
        <taxon>Nematocera</taxon>
        <taxon>Chironomoidea</taxon>
        <taxon>Ceratopogonidae</taxon>
        <taxon>Ceratopogoninae</taxon>
        <taxon>Culicoides</taxon>
        <taxon>Monoculicoides</taxon>
    </lineage>
</organism>
<name>A0A336LHW4_CULSO</name>
<proteinExistence type="predicted"/>
<sequence length="308" mass="34284">SSSNQIPTEACSTLLTVKKEEPTDERESCEYGVGCYRRNLEHRREQAHPGDADYRRPDYPPAPPGTPPCPYGNRTHSNPIFYKINGSNNVSLLIKDSEISLKHDDQFGFLPHTFWYKVVVKKTLNDNIFLRIRPVAELNNSQNFDEILPQVSNGRTTENAETPEQSQDNLIIIPTPDCSIQGPPSLVDIPDDLESGPSSLIDNSESAAEKRLNENQGNADMTSSKRQKVCNEASEPNNSENNVACDDPRISRAHGLLSHSAENSEVVVLKAMKVFLVCVTESSETGQHEEVDITHQKIVLGRNCTMIK</sequence>
<feature type="domain" description="PBZ-type" evidence="2">
    <location>
        <begin position="26"/>
        <end position="51"/>
    </location>
</feature>
<dbReference type="GO" id="GO:0008408">
    <property type="term" value="F:3'-5' exonuclease activity"/>
    <property type="evidence" value="ECO:0007669"/>
    <property type="project" value="InterPro"/>
</dbReference>
<reference evidence="3" key="1">
    <citation type="submission" date="2018-04" db="EMBL/GenBank/DDBJ databases">
        <authorList>
            <person name="Go L.Y."/>
            <person name="Mitchell J.A."/>
        </authorList>
    </citation>
    <scope>NUCLEOTIDE SEQUENCE</scope>
    <source>
        <tissue evidence="3">Whole organism</tissue>
    </source>
</reference>
<evidence type="ECO:0000313" key="4">
    <source>
        <dbReference type="EMBL" id="SSX35605.1"/>
    </source>
</evidence>
<dbReference type="InterPro" id="IPR039253">
    <property type="entry name" value="APLF"/>
</dbReference>